<comment type="caution">
    <text evidence="1">The sequence shown here is derived from an EMBL/GenBank/DDBJ whole genome shotgun (WGS) entry which is preliminary data.</text>
</comment>
<organism evidence="1 2">
    <name type="scientific">Cladophialophora chaetospira</name>
    <dbReference type="NCBI Taxonomy" id="386627"/>
    <lineage>
        <taxon>Eukaryota</taxon>
        <taxon>Fungi</taxon>
        <taxon>Dikarya</taxon>
        <taxon>Ascomycota</taxon>
        <taxon>Pezizomycotina</taxon>
        <taxon>Eurotiomycetes</taxon>
        <taxon>Chaetothyriomycetidae</taxon>
        <taxon>Chaetothyriales</taxon>
        <taxon>Herpotrichiellaceae</taxon>
        <taxon>Cladophialophora</taxon>
    </lineage>
</organism>
<protein>
    <submittedName>
        <fullName evidence="1">Uncharacterized protein</fullName>
    </submittedName>
</protein>
<gene>
    <name evidence="1" type="ORF">H2200_001205</name>
</gene>
<evidence type="ECO:0000313" key="1">
    <source>
        <dbReference type="EMBL" id="KAJ9615131.1"/>
    </source>
</evidence>
<evidence type="ECO:0000313" key="2">
    <source>
        <dbReference type="Proteomes" id="UP001172673"/>
    </source>
</evidence>
<proteinExistence type="predicted"/>
<dbReference type="EMBL" id="JAPDRK010000002">
    <property type="protein sequence ID" value="KAJ9615131.1"/>
    <property type="molecule type" value="Genomic_DNA"/>
</dbReference>
<reference evidence="1" key="1">
    <citation type="submission" date="2022-10" db="EMBL/GenBank/DDBJ databases">
        <title>Culturing micro-colonial fungi from biological soil crusts in the Mojave desert and describing Neophaeococcomyces mojavensis, and introducing the new genera and species Taxawa tesnikishii.</title>
        <authorList>
            <person name="Kurbessoian T."/>
            <person name="Stajich J.E."/>
        </authorList>
    </citation>
    <scope>NUCLEOTIDE SEQUENCE</scope>
    <source>
        <strain evidence="1">TK_41</strain>
    </source>
</reference>
<dbReference type="Proteomes" id="UP001172673">
    <property type="component" value="Unassembled WGS sequence"/>
</dbReference>
<name>A0AA39CNU5_9EURO</name>
<keyword evidence="2" id="KW-1185">Reference proteome</keyword>
<accession>A0AA39CNU5</accession>
<dbReference type="AlphaFoldDB" id="A0AA39CNU5"/>
<sequence>MSTNGIQATASADDYGIWTVDFFMQTHMTNVPGVMEDPQGRVGLDRADKFQGTVTLPVLVPSSSSSGGLVDGWLILEDVIYYKNDTFSRISANALSRDNIRPEPGTVPENPIHGDVITFTSPAGSTKLQARWSAPFNGGSWVATTNPDWNAR</sequence>